<keyword evidence="3" id="KW-0378">Hydrolase</keyword>
<dbReference type="GO" id="GO:0006508">
    <property type="term" value="P:proteolysis"/>
    <property type="evidence" value="ECO:0007669"/>
    <property type="project" value="UniProtKB-KW"/>
</dbReference>
<comment type="similarity">
    <text evidence="2">Belongs to the peptidase S1 family. CLIP subfamily.</text>
</comment>
<name>A0A034WTF9_BACDO</name>
<dbReference type="InterPro" id="IPR001314">
    <property type="entry name" value="Peptidase_S1A"/>
</dbReference>
<evidence type="ECO:0000313" key="6">
    <source>
        <dbReference type="EMBL" id="JAC57063.1"/>
    </source>
</evidence>
<accession>A0A034WTF9</accession>
<dbReference type="InterPro" id="IPR001254">
    <property type="entry name" value="Trypsin_dom"/>
</dbReference>
<dbReference type="Pfam" id="PF00089">
    <property type="entry name" value="Trypsin"/>
    <property type="match status" value="1"/>
</dbReference>
<dbReference type="AlphaFoldDB" id="A0A034WTF9"/>
<evidence type="ECO:0000256" key="3">
    <source>
        <dbReference type="RuleBase" id="RU363034"/>
    </source>
</evidence>
<keyword evidence="3" id="KW-0645">Protease</keyword>
<keyword evidence="4" id="KW-0812">Transmembrane</keyword>
<dbReference type="InterPro" id="IPR033116">
    <property type="entry name" value="TRYPSIN_SER"/>
</dbReference>
<feature type="domain" description="Peptidase S1" evidence="5">
    <location>
        <begin position="43"/>
        <end position="264"/>
    </location>
</feature>
<keyword evidence="4" id="KW-1133">Transmembrane helix</keyword>
<dbReference type="CDD" id="cd00190">
    <property type="entry name" value="Tryp_SPc"/>
    <property type="match status" value="1"/>
</dbReference>
<reference evidence="6" key="1">
    <citation type="journal article" date="2014" name="BMC Genomics">
        <title>Characterizing the developmental transcriptome of the oriental fruit fly, Bactrocera dorsalis (Diptera: Tephritidae) through comparative genomic analysis with Drosophila melanogaster utilizing modENCODE datasets.</title>
        <authorList>
            <person name="Geib S.M."/>
            <person name="Calla B."/>
            <person name="Hall B."/>
            <person name="Hou S."/>
            <person name="Manoukis N.C."/>
        </authorList>
    </citation>
    <scope>NUCLEOTIDE SEQUENCE</scope>
    <source>
        <strain evidence="6">Punador</strain>
    </source>
</reference>
<dbReference type="Gene3D" id="2.40.10.10">
    <property type="entry name" value="Trypsin-like serine proteases"/>
    <property type="match status" value="1"/>
</dbReference>
<evidence type="ECO:0000256" key="1">
    <source>
        <dbReference type="ARBA" id="ARBA00023157"/>
    </source>
</evidence>
<evidence type="ECO:0000256" key="4">
    <source>
        <dbReference type="SAM" id="Phobius"/>
    </source>
</evidence>
<dbReference type="FunFam" id="2.40.10.10:FF:000068">
    <property type="entry name" value="transmembrane protease serine 2"/>
    <property type="match status" value="1"/>
</dbReference>
<dbReference type="EMBL" id="GAKP01001889">
    <property type="protein sequence ID" value="JAC57063.1"/>
    <property type="molecule type" value="Transcribed_RNA"/>
</dbReference>
<evidence type="ECO:0000256" key="2">
    <source>
        <dbReference type="ARBA" id="ARBA00024195"/>
    </source>
</evidence>
<keyword evidence="1" id="KW-1015">Disulfide bond</keyword>
<proteinExistence type="inferred from homology"/>
<dbReference type="PANTHER" id="PTHR24256">
    <property type="entry name" value="TRYPTASE-RELATED"/>
    <property type="match status" value="1"/>
</dbReference>
<dbReference type="PRINTS" id="PR00722">
    <property type="entry name" value="CHYMOTRYPSIN"/>
</dbReference>
<organism evidence="6">
    <name type="scientific">Bactrocera dorsalis</name>
    <name type="common">Oriental fruit fly</name>
    <name type="synonym">Dacus dorsalis</name>
    <dbReference type="NCBI Taxonomy" id="27457"/>
    <lineage>
        <taxon>Eukaryota</taxon>
        <taxon>Metazoa</taxon>
        <taxon>Ecdysozoa</taxon>
        <taxon>Arthropoda</taxon>
        <taxon>Hexapoda</taxon>
        <taxon>Insecta</taxon>
        <taxon>Pterygota</taxon>
        <taxon>Neoptera</taxon>
        <taxon>Endopterygota</taxon>
        <taxon>Diptera</taxon>
        <taxon>Brachycera</taxon>
        <taxon>Muscomorpha</taxon>
        <taxon>Tephritoidea</taxon>
        <taxon>Tephritidae</taxon>
        <taxon>Bactrocera</taxon>
        <taxon>Bactrocera</taxon>
    </lineage>
</organism>
<dbReference type="OrthoDB" id="10059102at2759"/>
<keyword evidence="4" id="KW-0472">Membrane</keyword>
<keyword evidence="3" id="KW-0720">Serine protease</keyword>
<dbReference type="InterPro" id="IPR051487">
    <property type="entry name" value="Ser/Thr_Proteases_Immune/Dev"/>
</dbReference>
<evidence type="ECO:0000259" key="5">
    <source>
        <dbReference type="PROSITE" id="PS50240"/>
    </source>
</evidence>
<dbReference type="PROSITE" id="PS00135">
    <property type="entry name" value="TRYPSIN_SER"/>
    <property type="match status" value="1"/>
</dbReference>
<dbReference type="InterPro" id="IPR043504">
    <property type="entry name" value="Peptidase_S1_PA_chymotrypsin"/>
</dbReference>
<feature type="non-terminal residue" evidence="6">
    <location>
        <position position="1"/>
    </location>
</feature>
<dbReference type="GO" id="GO:0004252">
    <property type="term" value="F:serine-type endopeptidase activity"/>
    <property type="evidence" value="ECO:0007669"/>
    <property type="project" value="InterPro"/>
</dbReference>
<protein>
    <submittedName>
        <fullName evidence="6">Plasma kallikrein</fullName>
    </submittedName>
</protein>
<dbReference type="SUPFAM" id="SSF50494">
    <property type="entry name" value="Trypsin-like serine proteases"/>
    <property type="match status" value="1"/>
</dbReference>
<dbReference type="SMART" id="SM00020">
    <property type="entry name" value="Tryp_SPc"/>
    <property type="match status" value="1"/>
</dbReference>
<gene>
    <name evidence="6" type="primary">KLKB1</name>
</gene>
<dbReference type="InterPro" id="IPR009003">
    <property type="entry name" value="Peptidase_S1_PA"/>
</dbReference>
<dbReference type="PROSITE" id="PS00134">
    <property type="entry name" value="TRYPSIN_HIS"/>
    <property type="match status" value="1"/>
</dbReference>
<dbReference type="InterPro" id="IPR018114">
    <property type="entry name" value="TRYPSIN_HIS"/>
</dbReference>
<sequence length="274" mass="30351">TLKGMQPLVIFIIGTLPMVLVALISENRKFIEAVNQLREANGTMNGFLPFEVPFQVSIQVKLGRRYRHLCGGSIIHEQVILTAAHCFYQKHPTKHLRVIAGVQNLSENTAQRYDVAQVIQHKAFAPLQGYDIALVSLTLPLPIDGVHFDTVDYRSGGNVEDSLETYLIGWGRTKGMLEIVAFTTVKSNDCRLLGFTYVTSTDLCAYSATGRGACDGDSGGALLTANLTKQVGLLSYGKSFCKRNHIYVYTNMFRLIDWIDGQIENLVGTQNFQA</sequence>
<feature type="transmembrane region" description="Helical" evidence="4">
    <location>
        <begin position="6"/>
        <end position="24"/>
    </location>
</feature>
<dbReference type="PROSITE" id="PS50240">
    <property type="entry name" value="TRYPSIN_DOM"/>
    <property type="match status" value="1"/>
</dbReference>